<dbReference type="CDD" id="cd16332">
    <property type="entry name" value="Prp-like"/>
    <property type="match status" value="1"/>
</dbReference>
<gene>
    <name evidence="7" type="ordered locus">RUM_15310</name>
</gene>
<evidence type="ECO:0000256" key="6">
    <source>
        <dbReference type="ARBA" id="ARBA00044538"/>
    </source>
</evidence>
<evidence type="ECO:0000256" key="5">
    <source>
        <dbReference type="ARBA" id="ARBA00044503"/>
    </source>
</evidence>
<dbReference type="KEGG" id="rch:RUM_15310"/>
<dbReference type="GO" id="GO:0006508">
    <property type="term" value="P:proteolysis"/>
    <property type="evidence" value="ECO:0007669"/>
    <property type="project" value="UniProtKB-KW"/>
</dbReference>
<dbReference type="OrthoDB" id="48998at2"/>
<accession>D4LDC9</accession>
<keyword evidence="8" id="KW-1185">Reference proteome</keyword>
<reference evidence="7" key="1">
    <citation type="submission" date="2010-03" db="EMBL/GenBank/DDBJ databases">
        <title>The genome sequence of Ruminococcus sp. 18P13.</title>
        <authorList>
            <consortium name="metaHIT consortium -- http://www.metahit.eu/"/>
            <person name="Pajon A."/>
            <person name="Turner K."/>
            <person name="Parkhill J."/>
            <person name="Bernalier A."/>
        </authorList>
    </citation>
    <scope>NUCLEOTIDE SEQUENCE [LARGE SCALE GENOMIC DNA]</scope>
    <source>
        <strain evidence="7">Type strain: 18P13</strain>
    </source>
</reference>
<dbReference type="GO" id="GO:0008234">
    <property type="term" value="F:cysteine-type peptidase activity"/>
    <property type="evidence" value="ECO:0007669"/>
    <property type="project" value="UniProtKB-KW"/>
</dbReference>
<dbReference type="PATRIC" id="fig|213810.4.peg.1429"/>
<keyword evidence="3" id="KW-0378">Hydrolase</keyword>
<dbReference type="GO" id="GO:0005840">
    <property type="term" value="C:ribosome"/>
    <property type="evidence" value="ECO:0007669"/>
    <property type="project" value="UniProtKB-KW"/>
</dbReference>
<dbReference type="PANTHER" id="PTHR39178">
    <property type="entry name" value="HYPOTHETICAL RIBOSOME-ASSOCIATED PROTEIN"/>
    <property type="match status" value="1"/>
</dbReference>
<dbReference type="Pfam" id="PF04327">
    <property type="entry name" value="Peptidase_Prp"/>
    <property type="match status" value="1"/>
</dbReference>
<dbReference type="GeneID" id="83156250"/>
<evidence type="ECO:0000256" key="1">
    <source>
        <dbReference type="ARBA" id="ARBA00022517"/>
    </source>
</evidence>
<evidence type="ECO:0000256" key="3">
    <source>
        <dbReference type="ARBA" id="ARBA00022801"/>
    </source>
</evidence>
<dbReference type="EMBL" id="FP929052">
    <property type="protein sequence ID" value="CBL17624.1"/>
    <property type="molecule type" value="Genomic_DNA"/>
</dbReference>
<dbReference type="InterPro" id="IPR007422">
    <property type="entry name" value="Peptidase_Prp"/>
</dbReference>
<evidence type="ECO:0000313" key="8">
    <source>
        <dbReference type="Proteomes" id="UP000007054"/>
    </source>
</evidence>
<dbReference type="InterPro" id="IPR036764">
    <property type="entry name" value="Peptidase_Prp_sf"/>
</dbReference>
<name>D4LDC9_RUMC1</name>
<dbReference type="STRING" id="213810.RUM_15310"/>
<dbReference type="SUPFAM" id="SSF118010">
    <property type="entry name" value="TM1457-like"/>
    <property type="match status" value="1"/>
</dbReference>
<sequence>MIAARFRSCGGVLCGLQISGHADFGDAGYDIVCASVSSAVQLTTNTITEIFRIPAKVEALDNEIRISIRQQDDSAGAGSKLLAGLQLQLQCLSEDYPNRIQMKLTEV</sequence>
<evidence type="ECO:0000256" key="2">
    <source>
        <dbReference type="ARBA" id="ARBA00022670"/>
    </source>
</evidence>
<dbReference type="HOGENOM" id="CLU_140910_1_1_9"/>
<reference evidence="7" key="2">
    <citation type="submission" date="2010-03" db="EMBL/GenBank/DDBJ databases">
        <authorList>
            <person name="Pajon A."/>
        </authorList>
    </citation>
    <scope>NUCLEOTIDE SEQUENCE</scope>
    <source>
        <strain evidence="7">Type strain: 18P13</strain>
    </source>
</reference>
<dbReference type="RefSeq" id="WP_015558530.1">
    <property type="nucleotide sequence ID" value="NC_021039.1"/>
</dbReference>
<dbReference type="BioCyc" id="RCHA213810:RUM_RS07455-MONOMER"/>
<dbReference type="Proteomes" id="UP000007054">
    <property type="component" value="Chromosome"/>
</dbReference>
<keyword evidence="7" id="KW-0687">Ribonucleoprotein</keyword>
<comment type="similarity">
    <text evidence="5">Belongs to the Prp family.</text>
</comment>
<evidence type="ECO:0000313" key="7">
    <source>
        <dbReference type="EMBL" id="CBL17624.1"/>
    </source>
</evidence>
<dbReference type="PANTHER" id="PTHR39178:SF1">
    <property type="entry name" value="RIBOSOMAL-PROCESSING CYSTEINE PROTEASE PRP"/>
    <property type="match status" value="1"/>
</dbReference>
<dbReference type="GO" id="GO:0042254">
    <property type="term" value="P:ribosome biogenesis"/>
    <property type="evidence" value="ECO:0007669"/>
    <property type="project" value="UniProtKB-KW"/>
</dbReference>
<proteinExistence type="inferred from homology"/>
<protein>
    <recommendedName>
        <fullName evidence="6">Ribosomal processing cysteine protease Prp</fullName>
    </recommendedName>
</protein>
<keyword evidence="7" id="KW-0689">Ribosomal protein</keyword>
<keyword evidence="4" id="KW-0788">Thiol protease</keyword>
<keyword evidence="2" id="KW-0645">Protease</keyword>
<keyword evidence="1" id="KW-0690">Ribosome biogenesis</keyword>
<dbReference type="Gene3D" id="3.30.70.1490">
    <property type="entry name" value="Cysteine protease Prp"/>
    <property type="match status" value="1"/>
</dbReference>
<evidence type="ECO:0000256" key="4">
    <source>
        <dbReference type="ARBA" id="ARBA00022807"/>
    </source>
</evidence>
<dbReference type="AlphaFoldDB" id="D4LDC9"/>
<organism evidence="7 8">
    <name type="scientific">Ruminococcus champanellensis (strain DSM 18848 / JCM 17042 / KCTC 15320 / 18P13)</name>
    <dbReference type="NCBI Taxonomy" id="213810"/>
    <lineage>
        <taxon>Bacteria</taxon>
        <taxon>Bacillati</taxon>
        <taxon>Bacillota</taxon>
        <taxon>Clostridia</taxon>
        <taxon>Eubacteriales</taxon>
        <taxon>Oscillospiraceae</taxon>
        <taxon>Ruminococcus</taxon>
    </lineage>
</organism>